<protein>
    <recommendedName>
        <fullName evidence="4">DUF5050 domain-containing protein</fullName>
    </recommendedName>
</protein>
<dbReference type="SUPFAM" id="SSF75011">
    <property type="entry name" value="3-carboxy-cis,cis-mucoante lactonizing enzyme"/>
    <property type="match status" value="1"/>
</dbReference>
<sequence>MWFTTYVIKVIAAVILVITAVCVCLHISGIVESYHYDMKVKSANASGNMNDSSQGDNYAYINSTMLTSRIMIESLSKGKTDMILESSAFGRYSAPFIVDKYLYYTYYKPAFDENTAGDYYRVSLSKGKKSPEKLFENTDQPDMIACSKSKLYYFYGGMKYGKIYERDLKSGKVIMLKKVRCEGSSPTLFSLQDKTLYSYEEYTGELTSINVETGISRAYNISTDPDDYVLDMDIYKNNRLLLAMSKSGILIYDTGEKKIIRKYQVDLGEPFSISPSTYKMEYRSDKLYYYDDKYDLWQCDIGTGATSKLIDIGEYTSWAIDTVSYTYCDNYIVANIGYTNPLKKNDIRIFDYSGNNAN</sequence>
<evidence type="ECO:0000313" key="2">
    <source>
        <dbReference type="EMBL" id="TDP43727.1"/>
    </source>
</evidence>
<reference evidence="2 3" key="1">
    <citation type="submission" date="2019-03" db="EMBL/GenBank/DDBJ databases">
        <title>Genomic Encyclopedia of Type Strains, Phase IV (KMG-IV): sequencing the most valuable type-strain genomes for metagenomic binning, comparative biology and taxonomic classification.</title>
        <authorList>
            <person name="Goeker M."/>
        </authorList>
    </citation>
    <scope>NUCLEOTIDE SEQUENCE [LARGE SCALE GENOMIC DNA]</scope>
    <source>
        <strain evidence="2 3">DSM 28287</strain>
    </source>
</reference>
<evidence type="ECO:0000313" key="3">
    <source>
        <dbReference type="Proteomes" id="UP000295500"/>
    </source>
</evidence>
<dbReference type="AlphaFoldDB" id="A0A4R6PYJ9"/>
<keyword evidence="3" id="KW-1185">Reference proteome</keyword>
<organism evidence="2 3">
    <name type="scientific">Aminicella lysinilytica</name>
    <dbReference type="NCBI Taxonomy" id="433323"/>
    <lineage>
        <taxon>Bacteria</taxon>
        <taxon>Bacillati</taxon>
        <taxon>Bacillota</taxon>
        <taxon>Clostridia</taxon>
        <taxon>Peptostreptococcales</taxon>
        <taxon>Anaerovoracaceae</taxon>
        <taxon>Aminicella</taxon>
    </lineage>
</organism>
<keyword evidence="1" id="KW-0812">Transmembrane</keyword>
<proteinExistence type="predicted"/>
<dbReference type="Gene3D" id="2.130.10.10">
    <property type="entry name" value="YVTN repeat-like/Quinoprotein amine dehydrogenase"/>
    <property type="match status" value="1"/>
</dbReference>
<comment type="caution">
    <text evidence="2">The sequence shown here is derived from an EMBL/GenBank/DDBJ whole genome shotgun (WGS) entry which is preliminary data.</text>
</comment>
<keyword evidence="1" id="KW-0472">Membrane</keyword>
<dbReference type="InterPro" id="IPR015943">
    <property type="entry name" value="WD40/YVTN_repeat-like_dom_sf"/>
</dbReference>
<evidence type="ECO:0000256" key="1">
    <source>
        <dbReference type="SAM" id="Phobius"/>
    </source>
</evidence>
<accession>A0A4R6PYJ9</accession>
<evidence type="ECO:0008006" key="4">
    <source>
        <dbReference type="Google" id="ProtNLM"/>
    </source>
</evidence>
<keyword evidence="1" id="KW-1133">Transmembrane helix</keyword>
<dbReference type="EMBL" id="SNXO01000084">
    <property type="protein sequence ID" value="TDP43727.1"/>
    <property type="molecule type" value="Genomic_DNA"/>
</dbReference>
<dbReference type="Proteomes" id="UP000295500">
    <property type="component" value="Unassembled WGS sequence"/>
</dbReference>
<name>A0A4R6PYJ9_9FIRM</name>
<gene>
    <name evidence="2" type="ORF">EV211_1842</name>
</gene>
<feature type="transmembrane region" description="Helical" evidence="1">
    <location>
        <begin position="6"/>
        <end position="31"/>
    </location>
</feature>